<name>A0ABW0N5N8_9ACTN</name>
<reference evidence="6" key="1">
    <citation type="journal article" date="2019" name="Int. J. Syst. Evol. Microbiol.">
        <title>The Global Catalogue of Microorganisms (GCM) 10K type strain sequencing project: providing services to taxonomists for standard genome sequencing and annotation.</title>
        <authorList>
            <consortium name="The Broad Institute Genomics Platform"/>
            <consortium name="The Broad Institute Genome Sequencing Center for Infectious Disease"/>
            <person name="Wu L."/>
            <person name="Ma J."/>
        </authorList>
    </citation>
    <scope>NUCLEOTIDE SEQUENCE [LARGE SCALE GENOMIC DNA]</scope>
    <source>
        <strain evidence="6">KACC 13778</strain>
    </source>
</reference>
<feature type="signal peptide" evidence="3">
    <location>
        <begin position="1"/>
        <end position="24"/>
    </location>
</feature>
<dbReference type="SUPFAM" id="SSF53850">
    <property type="entry name" value="Periplasmic binding protein-like II"/>
    <property type="match status" value="2"/>
</dbReference>
<keyword evidence="2" id="KW-0175">Coiled coil</keyword>
<protein>
    <submittedName>
        <fullName evidence="5">PstS family phosphate ABC transporter substrate-binding protein</fullName>
    </submittedName>
</protein>
<organism evidence="5 6">
    <name type="scientific">Nocardioides caricicola</name>
    <dbReference type="NCBI Taxonomy" id="634770"/>
    <lineage>
        <taxon>Bacteria</taxon>
        <taxon>Bacillati</taxon>
        <taxon>Actinomycetota</taxon>
        <taxon>Actinomycetes</taxon>
        <taxon>Propionibacteriales</taxon>
        <taxon>Nocardioidaceae</taxon>
        <taxon>Nocardioides</taxon>
    </lineage>
</organism>
<feature type="domain" description="PBP" evidence="4">
    <location>
        <begin position="67"/>
        <end position="417"/>
    </location>
</feature>
<feature type="coiled-coil region" evidence="2">
    <location>
        <begin position="259"/>
        <end position="286"/>
    </location>
</feature>
<dbReference type="EMBL" id="JBHSMD010000004">
    <property type="protein sequence ID" value="MFC5494317.1"/>
    <property type="molecule type" value="Genomic_DNA"/>
</dbReference>
<dbReference type="Proteomes" id="UP001595956">
    <property type="component" value="Unassembled WGS sequence"/>
</dbReference>
<proteinExistence type="predicted"/>
<dbReference type="PANTHER" id="PTHR30570:SF1">
    <property type="entry name" value="PHOSPHATE-BINDING PROTEIN PSTS"/>
    <property type="match status" value="1"/>
</dbReference>
<accession>A0ABW0N5N8</accession>
<dbReference type="RefSeq" id="WP_345180329.1">
    <property type="nucleotide sequence ID" value="NZ_BAABFQ010000007.1"/>
</dbReference>
<dbReference type="Pfam" id="PF12849">
    <property type="entry name" value="PBP_like_2"/>
    <property type="match status" value="1"/>
</dbReference>
<evidence type="ECO:0000313" key="5">
    <source>
        <dbReference type="EMBL" id="MFC5494317.1"/>
    </source>
</evidence>
<comment type="caution">
    <text evidence="5">The sequence shown here is derived from an EMBL/GenBank/DDBJ whole genome shotgun (WGS) entry which is preliminary data.</text>
</comment>
<gene>
    <name evidence="5" type="ORF">ACFPKY_14460</name>
</gene>
<feature type="chain" id="PRO_5046321232" evidence="3">
    <location>
        <begin position="25"/>
        <end position="478"/>
    </location>
</feature>
<evidence type="ECO:0000256" key="2">
    <source>
        <dbReference type="SAM" id="Coils"/>
    </source>
</evidence>
<evidence type="ECO:0000256" key="3">
    <source>
        <dbReference type="SAM" id="SignalP"/>
    </source>
</evidence>
<dbReference type="Gene3D" id="3.40.190.10">
    <property type="entry name" value="Periplasmic binding protein-like II"/>
    <property type="match status" value="1"/>
</dbReference>
<evidence type="ECO:0000256" key="1">
    <source>
        <dbReference type="ARBA" id="ARBA00022729"/>
    </source>
</evidence>
<dbReference type="PROSITE" id="PS51257">
    <property type="entry name" value="PROKAR_LIPOPROTEIN"/>
    <property type="match status" value="1"/>
</dbReference>
<dbReference type="InterPro" id="IPR050811">
    <property type="entry name" value="Phosphate_ABC_transporter"/>
</dbReference>
<keyword evidence="6" id="KW-1185">Reference proteome</keyword>
<dbReference type="InterPro" id="IPR024370">
    <property type="entry name" value="PBP_domain"/>
</dbReference>
<dbReference type="PANTHER" id="PTHR30570">
    <property type="entry name" value="PERIPLASMIC PHOSPHATE BINDING COMPONENT OF PHOSPHATE ABC TRANSPORTER"/>
    <property type="match status" value="1"/>
</dbReference>
<keyword evidence="1 3" id="KW-0732">Signal</keyword>
<evidence type="ECO:0000313" key="6">
    <source>
        <dbReference type="Proteomes" id="UP001595956"/>
    </source>
</evidence>
<sequence length="478" mass="52865">MSRQRLFGTLAACAVGLALVTACSEPNDNASDSVSQDQAANFRDEQAQLQEVQRAHDALPDRPTGVVSIDGSTGGSLTALEVGLYEATPNAAEIQVADNGEDQAFQELCSGQIDLVDSARPISRAEWEACQAVGLDVVQFQVAAEAIVVAIKSETDVGADCLSVDQVRDLYRAGSPLTNWSQQPLGFDDVPLKVGGPSPENNGFGFFGRYVLDAPEPSQVDLRSDYFLARTDEEARRFVVGNPALAARVARFDDVSRHRAQSDQAVQDARNELLAAREELAIALSEREKGIRDERSAADKAKDQRRVDRAYERRSAAVIRYNRMKSRYDEWDKVYRGVSDARRLYAAYRGHVAYFRFSYYNLFEDQLRPFEITDSNGQMNCIFPSQRTIVSGEYPLARQLLMTTTTDSLQRAEVRDFMIHFLRNAQDSASEARLVPLTAETVELELAWLNGEQAPLLVAPDDDATAPAQPVQSEVPAR</sequence>
<evidence type="ECO:0000259" key="4">
    <source>
        <dbReference type="Pfam" id="PF12849"/>
    </source>
</evidence>